<evidence type="ECO:0000313" key="2">
    <source>
        <dbReference type="EMBL" id="KTD51727.1"/>
    </source>
</evidence>
<protein>
    <submittedName>
        <fullName evidence="2">CoA-binding protein</fullName>
    </submittedName>
</protein>
<keyword evidence="3" id="KW-1185">Reference proteome</keyword>
<name>A0A0W0Y4Z0_9GAMM</name>
<dbReference type="AlphaFoldDB" id="A0A0W0Y4Z0"/>
<dbReference type="InterPro" id="IPR036291">
    <property type="entry name" value="NAD(P)-bd_dom_sf"/>
</dbReference>
<dbReference type="STRING" id="45073.Lqui_0571"/>
<dbReference type="SUPFAM" id="SSF51735">
    <property type="entry name" value="NAD(P)-binding Rossmann-fold domains"/>
    <property type="match status" value="1"/>
</dbReference>
<reference evidence="2 3" key="1">
    <citation type="submission" date="2015-11" db="EMBL/GenBank/DDBJ databases">
        <title>Genomic analysis of 38 Legionella species identifies large and diverse effector repertoires.</title>
        <authorList>
            <person name="Burstein D."/>
            <person name="Amaro F."/>
            <person name="Zusman T."/>
            <person name="Lifshitz Z."/>
            <person name="Cohen O."/>
            <person name="Gilbert J.A."/>
            <person name="Pupko T."/>
            <person name="Shuman H.A."/>
            <person name="Segal G."/>
        </authorList>
    </citation>
    <scope>NUCLEOTIDE SEQUENCE [LARGE SCALE GENOMIC DNA]</scope>
    <source>
        <strain evidence="2 3">CDC#1442-AUS-E</strain>
    </source>
</reference>
<proteinExistence type="predicted"/>
<accession>A0A0W0Y4Z0</accession>
<dbReference type="SMART" id="SM00881">
    <property type="entry name" value="CoA_binding"/>
    <property type="match status" value="1"/>
</dbReference>
<evidence type="ECO:0000259" key="1">
    <source>
        <dbReference type="SMART" id="SM00881"/>
    </source>
</evidence>
<dbReference type="PATRIC" id="fig|45073.5.peg.601"/>
<dbReference type="Gene3D" id="3.40.50.720">
    <property type="entry name" value="NAD(P)-binding Rossmann-like Domain"/>
    <property type="match status" value="1"/>
</dbReference>
<gene>
    <name evidence="2" type="ORF">Lqui_0571</name>
</gene>
<feature type="domain" description="CoA-binding" evidence="1">
    <location>
        <begin position="7"/>
        <end position="99"/>
    </location>
</feature>
<dbReference type="RefSeq" id="WP_407927344.1">
    <property type="nucleotide sequence ID" value="NZ_CAAAIK010000002.1"/>
</dbReference>
<dbReference type="EMBL" id="LNYS01000006">
    <property type="protein sequence ID" value="KTD51727.1"/>
    <property type="molecule type" value="Genomic_DNA"/>
</dbReference>
<evidence type="ECO:0000313" key="3">
    <source>
        <dbReference type="Proteomes" id="UP000054618"/>
    </source>
</evidence>
<dbReference type="InterPro" id="IPR003781">
    <property type="entry name" value="CoA-bd"/>
</dbReference>
<dbReference type="PANTHER" id="PTHR33303">
    <property type="entry name" value="CYTOPLASMIC PROTEIN-RELATED"/>
    <property type="match status" value="1"/>
</dbReference>
<comment type="caution">
    <text evidence="2">The sequence shown here is derived from an EMBL/GenBank/DDBJ whole genome shotgun (WGS) entry which is preliminary data.</text>
</comment>
<sequence>MGNVEQFLKSTAFAVVGASSNRSKFGNKVLRCYLAHDMKAYPVNPFEDNIEGQASVKELSDLPDEVESISIITPPAITEKIVDAAIIKGIKNIWMQPGAESESAIEQALRHEINVIARGPCILVVLGFDEWW</sequence>
<organism evidence="2 3">
    <name type="scientific">Legionella quinlivanii</name>
    <dbReference type="NCBI Taxonomy" id="45073"/>
    <lineage>
        <taxon>Bacteria</taxon>
        <taxon>Pseudomonadati</taxon>
        <taxon>Pseudomonadota</taxon>
        <taxon>Gammaproteobacteria</taxon>
        <taxon>Legionellales</taxon>
        <taxon>Legionellaceae</taxon>
        <taxon>Legionella</taxon>
    </lineage>
</organism>
<dbReference type="Proteomes" id="UP000054618">
    <property type="component" value="Unassembled WGS sequence"/>
</dbReference>
<dbReference type="PANTHER" id="PTHR33303:SF2">
    <property type="entry name" value="COA-BINDING DOMAIN-CONTAINING PROTEIN"/>
    <property type="match status" value="1"/>
</dbReference>
<dbReference type="Pfam" id="PF13380">
    <property type="entry name" value="CoA_binding_2"/>
    <property type="match status" value="1"/>
</dbReference>